<dbReference type="EMBL" id="UYJE01010273">
    <property type="protein sequence ID" value="VDI81536.1"/>
    <property type="molecule type" value="Genomic_DNA"/>
</dbReference>
<name>A0A8B6HND4_MYTGA</name>
<comment type="caution">
    <text evidence="2">The sequence shown here is derived from an EMBL/GenBank/DDBJ whole genome shotgun (WGS) entry which is preliminary data.</text>
</comment>
<feature type="region of interest" description="Disordered" evidence="1">
    <location>
        <begin position="1"/>
        <end position="25"/>
    </location>
</feature>
<dbReference type="OrthoDB" id="10529930at2759"/>
<sequence>MADNRTEKERADEDRTEEDMIPEDPDVFDEEYVTMTNVELILKRREDKFKTEIFGKIQEFLKIFQNQDENKGRIGKDLEDKIKRDFKLFESQQNEALERIKKETQSLKQKQEEEAKKIKNELRSSNKIHI</sequence>
<evidence type="ECO:0000256" key="1">
    <source>
        <dbReference type="SAM" id="MobiDB-lite"/>
    </source>
</evidence>
<feature type="compositionally biased region" description="Basic and acidic residues" evidence="1">
    <location>
        <begin position="1"/>
        <end position="13"/>
    </location>
</feature>
<accession>A0A8B6HND4</accession>
<feature type="region of interest" description="Disordered" evidence="1">
    <location>
        <begin position="104"/>
        <end position="130"/>
    </location>
</feature>
<proteinExistence type="predicted"/>
<dbReference type="AlphaFoldDB" id="A0A8B6HND4"/>
<evidence type="ECO:0000313" key="3">
    <source>
        <dbReference type="Proteomes" id="UP000596742"/>
    </source>
</evidence>
<organism evidence="2 3">
    <name type="scientific">Mytilus galloprovincialis</name>
    <name type="common">Mediterranean mussel</name>
    <dbReference type="NCBI Taxonomy" id="29158"/>
    <lineage>
        <taxon>Eukaryota</taxon>
        <taxon>Metazoa</taxon>
        <taxon>Spiralia</taxon>
        <taxon>Lophotrochozoa</taxon>
        <taxon>Mollusca</taxon>
        <taxon>Bivalvia</taxon>
        <taxon>Autobranchia</taxon>
        <taxon>Pteriomorphia</taxon>
        <taxon>Mytilida</taxon>
        <taxon>Mytiloidea</taxon>
        <taxon>Mytilidae</taxon>
        <taxon>Mytilinae</taxon>
        <taxon>Mytilus</taxon>
    </lineage>
</organism>
<feature type="compositionally biased region" description="Acidic residues" evidence="1">
    <location>
        <begin position="14"/>
        <end position="25"/>
    </location>
</feature>
<gene>
    <name evidence="2" type="ORF">MGAL_10B055068</name>
</gene>
<keyword evidence="3" id="KW-1185">Reference proteome</keyword>
<evidence type="ECO:0000313" key="2">
    <source>
        <dbReference type="EMBL" id="VDI81536.1"/>
    </source>
</evidence>
<reference evidence="2" key="1">
    <citation type="submission" date="2018-11" db="EMBL/GenBank/DDBJ databases">
        <authorList>
            <person name="Alioto T."/>
            <person name="Alioto T."/>
        </authorList>
    </citation>
    <scope>NUCLEOTIDE SEQUENCE</scope>
</reference>
<feature type="compositionally biased region" description="Basic and acidic residues" evidence="1">
    <location>
        <begin position="104"/>
        <end position="124"/>
    </location>
</feature>
<protein>
    <submittedName>
        <fullName evidence="2">Uncharacterized protein</fullName>
    </submittedName>
</protein>
<dbReference type="Proteomes" id="UP000596742">
    <property type="component" value="Unassembled WGS sequence"/>
</dbReference>